<evidence type="ECO:0000256" key="3">
    <source>
        <dbReference type="ARBA" id="ARBA00022723"/>
    </source>
</evidence>
<evidence type="ECO:0000256" key="7">
    <source>
        <dbReference type="RuleBase" id="RU003435"/>
    </source>
</evidence>
<dbReference type="InterPro" id="IPR024080">
    <property type="entry name" value="Neurolysin/TOP_N"/>
</dbReference>
<evidence type="ECO:0000256" key="6">
    <source>
        <dbReference type="ARBA" id="ARBA00023049"/>
    </source>
</evidence>
<evidence type="ECO:0000259" key="8">
    <source>
        <dbReference type="Pfam" id="PF01432"/>
    </source>
</evidence>
<gene>
    <name evidence="9" type="ORF">SAPIO_CDS1764</name>
</gene>
<feature type="domain" description="Peptidase M3A/M3B catalytic" evidence="8">
    <location>
        <begin position="225"/>
        <end position="718"/>
    </location>
</feature>
<dbReference type="VEuPathDB" id="FungiDB:SAPIO_CDS1764"/>
<keyword evidence="5 7" id="KW-0862">Zinc</keyword>
<protein>
    <submittedName>
        <fullName evidence="9">Metallopeptidase MepB</fullName>
    </submittedName>
</protein>
<evidence type="ECO:0000256" key="4">
    <source>
        <dbReference type="ARBA" id="ARBA00022801"/>
    </source>
</evidence>
<evidence type="ECO:0000256" key="2">
    <source>
        <dbReference type="ARBA" id="ARBA00022670"/>
    </source>
</evidence>
<dbReference type="KEGG" id="sapo:SAPIO_CDS1764"/>
<dbReference type="AlphaFoldDB" id="A0A084GDN9"/>
<evidence type="ECO:0000313" key="10">
    <source>
        <dbReference type="Proteomes" id="UP000028545"/>
    </source>
</evidence>
<name>A0A084GDN9_PSEDA</name>
<accession>A0A084GDN9</accession>
<organism evidence="9 10">
    <name type="scientific">Pseudallescheria apiosperma</name>
    <name type="common">Scedosporium apiospermum</name>
    <dbReference type="NCBI Taxonomy" id="563466"/>
    <lineage>
        <taxon>Eukaryota</taxon>
        <taxon>Fungi</taxon>
        <taxon>Dikarya</taxon>
        <taxon>Ascomycota</taxon>
        <taxon>Pezizomycotina</taxon>
        <taxon>Sordariomycetes</taxon>
        <taxon>Hypocreomycetidae</taxon>
        <taxon>Microascales</taxon>
        <taxon>Microascaceae</taxon>
        <taxon>Scedosporium</taxon>
    </lineage>
</organism>
<dbReference type="GO" id="GO:0006518">
    <property type="term" value="P:peptide metabolic process"/>
    <property type="evidence" value="ECO:0007669"/>
    <property type="project" value="TreeGrafter"/>
</dbReference>
<dbReference type="Gene3D" id="1.10.1370.10">
    <property type="entry name" value="Neurolysin, domain 3"/>
    <property type="match status" value="1"/>
</dbReference>
<dbReference type="GO" id="GO:0006508">
    <property type="term" value="P:proteolysis"/>
    <property type="evidence" value="ECO:0007669"/>
    <property type="project" value="UniProtKB-KW"/>
</dbReference>
<dbReference type="GO" id="GO:0046872">
    <property type="term" value="F:metal ion binding"/>
    <property type="evidence" value="ECO:0007669"/>
    <property type="project" value="UniProtKB-UniRule"/>
</dbReference>
<sequence length="720" mass="81563">MEEPHLHPRPPQAPLLFTGTPTSILEEADRAIAHSRQIQRQLAEDIRPDAVSFANVILPLAQAHNRLMSCTRHLVFYRSVSPDPEVREASIKAKCLFDDFAVETAMFEKLFALVDAVVQKDPCLDEESRRLLAAIHKEHLSNGLKLSAGQRDHFKEIRARINRVTADFRQNASASEVDGNTDGLWFGPEDLSGLPDEFLARLEPGTGENEGKMYVSLSQMEAGPMRSSENGETRKKVSMALARRCKENIPLFKEAVLLRDEAARLLGYHSHATLRLEDRCAGTPDTVITFLDSLRDRLREQGMKEYEVLRLLKKADMESQGKHFDGHLFAWDAPIYHTQRRRQAAVDSEKIAEYFPVQATLGAMLDIIEHLFGLVFVEVGSEERHRLSPSGNGKDMSWHEDVQIFSAWDDEEEGGSFLGYLYVDLFRRPGKYGHVSVFNLMPGFTREDGTRQYPSTAIVANIPKPEPGKVSLLRHGLVVTLFHELGHAVHDLVSRTTYARFHGSDGTPVDFGEMPSQLLENWCWTPEVLGVLGRHYSYLSPEYLAYWQDNSNGGPRPPERIPANLIDGLISLRRLNDGINSLGQVFRAVFDMEVHHPDSRESIQALDFTALWNDLEHDIDPLDGPMDIGFDNQWGHGYSRFEHIMGEYDAGYYSYLFSEVYSTDVFHAVFKADPMNAKEGRRYRYAVLEKGGSWDGVKILTEFLGRRPSSDTFNRELGLE</sequence>
<evidence type="ECO:0000313" key="9">
    <source>
        <dbReference type="EMBL" id="KEZ45451.1"/>
    </source>
</evidence>
<dbReference type="FunFam" id="3.40.390.10:FF:000074">
    <property type="entry name" value="Metalloprotease"/>
    <property type="match status" value="1"/>
</dbReference>
<dbReference type="MEROPS" id="M03.009"/>
<dbReference type="InterPro" id="IPR024079">
    <property type="entry name" value="MetalloPept_cat_dom_sf"/>
</dbReference>
<keyword evidence="6 7" id="KW-0482">Metalloprotease</keyword>
<keyword evidence="3 7" id="KW-0479">Metal-binding</keyword>
<dbReference type="PANTHER" id="PTHR11804">
    <property type="entry name" value="PROTEASE M3 THIMET OLIGOPEPTIDASE-RELATED"/>
    <property type="match status" value="1"/>
</dbReference>
<dbReference type="Pfam" id="PF01432">
    <property type="entry name" value="Peptidase_M3"/>
    <property type="match status" value="1"/>
</dbReference>
<dbReference type="RefSeq" id="XP_016645250.1">
    <property type="nucleotide sequence ID" value="XM_016784953.1"/>
</dbReference>
<dbReference type="Gene3D" id="3.40.390.10">
    <property type="entry name" value="Collagenase (Catalytic Domain)"/>
    <property type="match status" value="1"/>
</dbReference>
<dbReference type="Proteomes" id="UP000028545">
    <property type="component" value="Unassembled WGS sequence"/>
</dbReference>
<dbReference type="PANTHER" id="PTHR11804:SF84">
    <property type="entry name" value="SACCHAROLYSIN"/>
    <property type="match status" value="1"/>
</dbReference>
<dbReference type="OMA" id="EHPAHAF"/>
<dbReference type="SUPFAM" id="SSF55486">
    <property type="entry name" value="Metalloproteases ('zincins'), catalytic domain"/>
    <property type="match status" value="1"/>
</dbReference>
<evidence type="ECO:0000256" key="1">
    <source>
        <dbReference type="ARBA" id="ARBA00006040"/>
    </source>
</evidence>
<reference evidence="9 10" key="1">
    <citation type="journal article" date="2014" name="Genome Announc.">
        <title>Draft genome sequence of the pathogenic fungus Scedosporium apiospermum.</title>
        <authorList>
            <person name="Vandeputte P."/>
            <person name="Ghamrawi S."/>
            <person name="Rechenmann M."/>
            <person name="Iltis A."/>
            <person name="Giraud S."/>
            <person name="Fleury M."/>
            <person name="Thornton C."/>
            <person name="Delhaes L."/>
            <person name="Meyer W."/>
            <person name="Papon N."/>
            <person name="Bouchara J.P."/>
        </authorList>
    </citation>
    <scope>NUCLEOTIDE SEQUENCE [LARGE SCALE GENOMIC DNA]</scope>
    <source>
        <strain evidence="9 10">IHEM 14462</strain>
    </source>
</reference>
<dbReference type="InterPro" id="IPR024077">
    <property type="entry name" value="Neurolysin/TOP_dom2"/>
</dbReference>
<comment type="caution">
    <text evidence="9">The sequence shown here is derived from an EMBL/GenBank/DDBJ whole genome shotgun (WGS) entry which is preliminary data.</text>
</comment>
<dbReference type="InterPro" id="IPR001567">
    <property type="entry name" value="Pept_M3A_M3B_dom"/>
</dbReference>
<dbReference type="GO" id="GO:0004222">
    <property type="term" value="F:metalloendopeptidase activity"/>
    <property type="evidence" value="ECO:0007669"/>
    <property type="project" value="InterPro"/>
</dbReference>
<dbReference type="EMBL" id="JOWA01000077">
    <property type="protein sequence ID" value="KEZ45451.1"/>
    <property type="molecule type" value="Genomic_DNA"/>
</dbReference>
<comment type="similarity">
    <text evidence="1 7">Belongs to the peptidase M3 family.</text>
</comment>
<keyword evidence="10" id="KW-1185">Reference proteome</keyword>
<dbReference type="InterPro" id="IPR045090">
    <property type="entry name" value="Pept_M3A_M3B"/>
</dbReference>
<dbReference type="CDD" id="cd06455">
    <property type="entry name" value="M3A_TOP"/>
    <property type="match status" value="1"/>
</dbReference>
<keyword evidence="4 7" id="KW-0378">Hydrolase</keyword>
<dbReference type="GO" id="GO:0005758">
    <property type="term" value="C:mitochondrial intermembrane space"/>
    <property type="evidence" value="ECO:0007669"/>
    <property type="project" value="TreeGrafter"/>
</dbReference>
<keyword evidence="2 7" id="KW-0645">Protease</keyword>
<evidence type="ECO:0000256" key="5">
    <source>
        <dbReference type="ARBA" id="ARBA00022833"/>
    </source>
</evidence>
<dbReference type="Gene3D" id="1.20.1050.40">
    <property type="entry name" value="Endopeptidase. Chain P, domain 1"/>
    <property type="match status" value="1"/>
</dbReference>
<dbReference type="OrthoDB" id="534666at2759"/>
<comment type="cofactor">
    <cofactor evidence="7">
        <name>Zn(2+)</name>
        <dbReference type="ChEBI" id="CHEBI:29105"/>
    </cofactor>
    <text evidence="7">Binds 1 zinc ion.</text>
</comment>
<dbReference type="HOGENOM" id="CLU_001805_1_1_1"/>
<dbReference type="GeneID" id="27720836"/>
<proteinExistence type="inferred from homology"/>